<protein>
    <submittedName>
        <fullName evidence="1">Uncharacterized protein</fullName>
    </submittedName>
</protein>
<sequence>MGRGCVWLCDCGLPGQYSEVKGQLPMCPLNLAQPVKGPGAKEGASPGSWRCVTSMTRFQKQRGPTLQVDPSLHTAFCTWLCEEGMHHHQ</sequence>
<keyword evidence="2" id="KW-1185">Reference proteome</keyword>
<dbReference type="EMBL" id="VSRR010000258">
    <property type="protein sequence ID" value="MPC13105.1"/>
    <property type="molecule type" value="Genomic_DNA"/>
</dbReference>
<name>A0A5B7CVE6_PORTR</name>
<comment type="caution">
    <text evidence="1">The sequence shown here is derived from an EMBL/GenBank/DDBJ whole genome shotgun (WGS) entry which is preliminary data.</text>
</comment>
<evidence type="ECO:0000313" key="2">
    <source>
        <dbReference type="Proteomes" id="UP000324222"/>
    </source>
</evidence>
<gene>
    <name evidence="1" type="ORF">E2C01_005825</name>
</gene>
<organism evidence="1 2">
    <name type="scientific">Portunus trituberculatus</name>
    <name type="common">Swimming crab</name>
    <name type="synonym">Neptunus trituberculatus</name>
    <dbReference type="NCBI Taxonomy" id="210409"/>
    <lineage>
        <taxon>Eukaryota</taxon>
        <taxon>Metazoa</taxon>
        <taxon>Ecdysozoa</taxon>
        <taxon>Arthropoda</taxon>
        <taxon>Crustacea</taxon>
        <taxon>Multicrustacea</taxon>
        <taxon>Malacostraca</taxon>
        <taxon>Eumalacostraca</taxon>
        <taxon>Eucarida</taxon>
        <taxon>Decapoda</taxon>
        <taxon>Pleocyemata</taxon>
        <taxon>Brachyura</taxon>
        <taxon>Eubrachyura</taxon>
        <taxon>Portunoidea</taxon>
        <taxon>Portunidae</taxon>
        <taxon>Portuninae</taxon>
        <taxon>Portunus</taxon>
    </lineage>
</organism>
<proteinExistence type="predicted"/>
<dbReference type="AlphaFoldDB" id="A0A5B7CVE6"/>
<evidence type="ECO:0000313" key="1">
    <source>
        <dbReference type="EMBL" id="MPC13105.1"/>
    </source>
</evidence>
<accession>A0A5B7CVE6</accession>
<reference evidence="1 2" key="1">
    <citation type="submission" date="2019-05" db="EMBL/GenBank/DDBJ databases">
        <title>Another draft genome of Portunus trituberculatus and its Hox gene families provides insights of decapod evolution.</title>
        <authorList>
            <person name="Jeong J.-H."/>
            <person name="Song I."/>
            <person name="Kim S."/>
            <person name="Choi T."/>
            <person name="Kim D."/>
            <person name="Ryu S."/>
            <person name="Kim W."/>
        </authorList>
    </citation>
    <scope>NUCLEOTIDE SEQUENCE [LARGE SCALE GENOMIC DNA]</scope>
    <source>
        <tissue evidence="1">Muscle</tissue>
    </source>
</reference>
<dbReference type="Proteomes" id="UP000324222">
    <property type="component" value="Unassembled WGS sequence"/>
</dbReference>